<dbReference type="RefSeq" id="XP_013428113.1">
    <property type="nucleotide sequence ID" value="XM_013572659.1"/>
</dbReference>
<dbReference type="HOGENOM" id="CLU_064541_0_0_1"/>
<dbReference type="AlphaFoldDB" id="A0A074WVP6"/>
<dbReference type="GeneID" id="25413481"/>
<evidence type="ECO:0000256" key="4">
    <source>
        <dbReference type="ARBA" id="ARBA00011335"/>
    </source>
</evidence>
<comment type="similarity">
    <text evidence="3 11">Belongs to the ALG14 family.</text>
</comment>
<dbReference type="PANTHER" id="PTHR12154:SF4">
    <property type="entry name" value="UDP-N-ACETYLGLUCOSAMINE TRANSFERASE SUBUNIT ALG14 HOMOLOG"/>
    <property type="match status" value="1"/>
</dbReference>
<evidence type="ECO:0000256" key="9">
    <source>
        <dbReference type="ARBA" id="ARBA00023136"/>
    </source>
</evidence>
<comment type="subunit">
    <text evidence="4 11">Heterodimer with ALG13 to form a functional enzyme.</text>
</comment>
<name>A0A074WVP6_9PEZI</name>
<dbReference type="Pfam" id="PF08660">
    <property type="entry name" value="Alg14"/>
    <property type="match status" value="1"/>
</dbReference>
<dbReference type="PANTHER" id="PTHR12154">
    <property type="entry name" value="GLYCOSYL TRANSFERASE-RELATED"/>
    <property type="match status" value="1"/>
</dbReference>
<protein>
    <recommendedName>
        <fullName evidence="5 11">UDP-N-acetylglucosamine transferase subunit ALG14</fullName>
    </recommendedName>
    <alternativeName>
        <fullName evidence="10 11">Asparagine-linked glycosylation protein 14</fullName>
    </alternativeName>
</protein>
<keyword evidence="7 11" id="KW-0256">Endoplasmic reticulum</keyword>
<feature type="transmembrane region" description="Helical" evidence="11">
    <location>
        <begin position="122"/>
        <end position="141"/>
    </location>
</feature>
<reference evidence="12 13" key="1">
    <citation type="journal article" date="2014" name="BMC Genomics">
        <title>Genome sequencing of four Aureobasidium pullulans varieties: biotechnological potential, stress tolerance, and description of new species.</title>
        <authorList>
            <person name="Gostin Ar C."/>
            <person name="Ohm R.A."/>
            <person name="Kogej T."/>
            <person name="Sonjak S."/>
            <person name="Turk M."/>
            <person name="Zajc J."/>
            <person name="Zalar P."/>
            <person name="Grube M."/>
            <person name="Sun H."/>
            <person name="Han J."/>
            <person name="Sharma A."/>
            <person name="Chiniquy J."/>
            <person name="Ngan C.Y."/>
            <person name="Lipzen A."/>
            <person name="Barry K."/>
            <person name="Grigoriev I.V."/>
            <person name="Gunde-Cimerman N."/>
        </authorList>
    </citation>
    <scope>NUCLEOTIDE SEQUENCE [LARGE SCALE GENOMIC DNA]</scope>
    <source>
        <strain evidence="12 13">CBS 147.97</strain>
    </source>
</reference>
<comment type="function">
    <text evidence="11">Involved in protein N-glycosylation. Essential for the second step of the dolichol-linked oligosaccharide pathway. Anchors the catalytic subunit ALG13 to the ER.</text>
</comment>
<organism evidence="12 13">
    <name type="scientific">Aureobasidium namibiae CBS 147.97</name>
    <dbReference type="NCBI Taxonomy" id="1043004"/>
    <lineage>
        <taxon>Eukaryota</taxon>
        <taxon>Fungi</taxon>
        <taxon>Dikarya</taxon>
        <taxon>Ascomycota</taxon>
        <taxon>Pezizomycotina</taxon>
        <taxon>Dothideomycetes</taxon>
        <taxon>Dothideomycetidae</taxon>
        <taxon>Dothideales</taxon>
        <taxon>Saccotheciaceae</taxon>
        <taxon>Aureobasidium</taxon>
    </lineage>
</organism>
<sequence>MALLSTPLLAVLATIALFAVQFATLRLLSLAPHRRPPSTSRKPGTRAHLLIVLGSGGHTAEILSMLRRSGTCQKFTHRTWLVSSGDNFSAAFAKELEQELGEKEGTYRIQEVRRARKIHQSLISTPWSCLLCLWDCLRVLVPSSAGSEYGYPDLILTNGPATATILVFASVLLRFFGLQGKDGKGEMRTIYVESWARVKKLSLSGRLLCWVVDRVLVQWEQLQGTAGRAEFHGVLV</sequence>
<dbReference type="STRING" id="1043004.A0A074WVP6"/>
<keyword evidence="13" id="KW-1185">Reference proteome</keyword>
<dbReference type="GO" id="GO:0031965">
    <property type="term" value="C:nuclear membrane"/>
    <property type="evidence" value="ECO:0007669"/>
    <property type="project" value="UniProtKB-SubCell"/>
</dbReference>
<evidence type="ECO:0000256" key="10">
    <source>
        <dbReference type="ARBA" id="ARBA00032062"/>
    </source>
</evidence>
<evidence type="ECO:0000256" key="2">
    <source>
        <dbReference type="ARBA" id="ARBA00004590"/>
    </source>
</evidence>
<dbReference type="GO" id="GO:0006488">
    <property type="term" value="P:dolichol-linked oligosaccharide biosynthetic process"/>
    <property type="evidence" value="ECO:0007669"/>
    <property type="project" value="InterPro"/>
</dbReference>
<evidence type="ECO:0000256" key="5">
    <source>
        <dbReference type="ARBA" id="ARBA00017467"/>
    </source>
</evidence>
<gene>
    <name evidence="11" type="primary">ALG14</name>
    <name evidence="12" type="ORF">M436DRAFT_63171</name>
</gene>
<comment type="caution">
    <text evidence="11">Lacks conserved residue(s) required for the propagation of feature annotation.</text>
</comment>
<evidence type="ECO:0000256" key="11">
    <source>
        <dbReference type="RuleBase" id="RU362127"/>
    </source>
</evidence>
<dbReference type="GO" id="GO:0004577">
    <property type="term" value="F:N-acetylglucosaminyldiphosphodolichol N-acetylglucosaminyltransferase activity"/>
    <property type="evidence" value="ECO:0007669"/>
    <property type="project" value="TreeGrafter"/>
</dbReference>
<keyword evidence="9 11" id="KW-0472">Membrane</keyword>
<evidence type="ECO:0000256" key="6">
    <source>
        <dbReference type="ARBA" id="ARBA00022692"/>
    </source>
</evidence>
<evidence type="ECO:0000256" key="7">
    <source>
        <dbReference type="ARBA" id="ARBA00022824"/>
    </source>
</evidence>
<evidence type="ECO:0000256" key="8">
    <source>
        <dbReference type="ARBA" id="ARBA00022989"/>
    </source>
</evidence>
<dbReference type="InterPro" id="IPR013969">
    <property type="entry name" value="Oligosacch_biosynth_Alg14"/>
</dbReference>
<evidence type="ECO:0000256" key="1">
    <source>
        <dbReference type="ARBA" id="ARBA00004389"/>
    </source>
</evidence>
<keyword evidence="8 11" id="KW-1133">Transmembrane helix</keyword>
<dbReference type="GO" id="GO:0043541">
    <property type="term" value="C:UDP-N-acetylglucosamine transferase complex"/>
    <property type="evidence" value="ECO:0007669"/>
    <property type="project" value="TreeGrafter"/>
</dbReference>
<evidence type="ECO:0000256" key="3">
    <source>
        <dbReference type="ARBA" id="ARBA00009731"/>
    </source>
</evidence>
<accession>A0A074WVP6</accession>
<evidence type="ECO:0000313" key="13">
    <source>
        <dbReference type="Proteomes" id="UP000027730"/>
    </source>
</evidence>
<keyword evidence="6 11" id="KW-0812">Transmembrane</keyword>
<feature type="transmembrane region" description="Helical" evidence="11">
    <location>
        <begin position="161"/>
        <end position="178"/>
    </location>
</feature>
<comment type="subcellular location">
    <subcellularLocation>
        <location evidence="1 11">Endoplasmic reticulum membrane</location>
        <topology evidence="1 11">Single-pass membrane protein</topology>
    </subcellularLocation>
    <subcellularLocation>
        <location evidence="2">Nucleus membrane</location>
        <topology evidence="2">Single-pass membrane protein</topology>
    </subcellularLocation>
</comment>
<evidence type="ECO:0000313" key="12">
    <source>
        <dbReference type="EMBL" id="KEQ73812.1"/>
    </source>
</evidence>
<dbReference type="Proteomes" id="UP000027730">
    <property type="component" value="Unassembled WGS sequence"/>
</dbReference>
<proteinExistence type="inferred from homology"/>
<feature type="transmembrane region" description="Helical" evidence="11">
    <location>
        <begin position="46"/>
        <end position="66"/>
    </location>
</feature>
<dbReference type="OrthoDB" id="17098at2759"/>
<dbReference type="EMBL" id="KL584708">
    <property type="protein sequence ID" value="KEQ73812.1"/>
    <property type="molecule type" value="Genomic_DNA"/>
</dbReference>
<dbReference type="Gene3D" id="3.40.50.2000">
    <property type="entry name" value="Glycogen Phosphorylase B"/>
    <property type="match status" value="1"/>
</dbReference>